<dbReference type="EMBL" id="CYSA01000007">
    <property type="protein sequence ID" value="CUH63520.1"/>
    <property type="molecule type" value="Genomic_DNA"/>
</dbReference>
<evidence type="ECO:0000256" key="5">
    <source>
        <dbReference type="SAM" id="SignalP"/>
    </source>
</evidence>
<dbReference type="PANTHER" id="PTHR34001:SF3">
    <property type="entry name" value="BLL7405 PROTEIN"/>
    <property type="match status" value="1"/>
</dbReference>
<feature type="chain" id="PRO_5006062326" evidence="5">
    <location>
        <begin position="23"/>
        <end position="197"/>
    </location>
</feature>
<evidence type="ECO:0000313" key="7">
    <source>
        <dbReference type="EMBL" id="CUH63520.1"/>
    </source>
</evidence>
<dbReference type="InterPro" id="IPR023614">
    <property type="entry name" value="Porin_dom_sf"/>
</dbReference>
<dbReference type="InterPro" id="IPR027385">
    <property type="entry name" value="Beta-barrel_OMP"/>
</dbReference>
<dbReference type="Proteomes" id="UP000051587">
    <property type="component" value="Unassembled WGS sequence"/>
</dbReference>
<protein>
    <submittedName>
        <fullName evidence="7">Opacity protein antigens</fullName>
    </submittedName>
</protein>
<organism evidence="7 8">
    <name type="scientific">Thalassovita gelatinovora</name>
    <name type="common">Thalassobius gelatinovorus</name>
    <dbReference type="NCBI Taxonomy" id="53501"/>
    <lineage>
        <taxon>Bacteria</taxon>
        <taxon>Pseudomonadati</taxon>
        <taxon>Pseudomonadota</taxon>
        <taxon>Alphaproteobacteria</taxon>
        <taxon>Rhodobacterales</taxon>
        <taxon>Roseobacteraceae</taxon>
        <taxon>Thalassovita</taxon>
    </lineage>
</organism>
<dbReference type="OrthoDB" id="268975at2"/>
<gene>
    <name evidence="7" type="ORF">TG4357_00736</name>
</gene>
<evidence type="ECO:0000259" key="6">
    <source>
        <dbReference type="Pfam" id="PF13505"/>
    </source>
</evidence>
<dbReference type="RefSeq" id="WP_058261552.1">
    <property type="nucleotide sequence ID" value="NZ_CP051181.1"/>
</dbReference>
<keyword evidence="3" id="KW-0472">Membrane</keyword>
<reference evidence="7 8" key="1">
    <citation type="submission" date="2015-09" db="EMBL/GenBank/DDBJ databases">
        <authorList>
            <consortium name="Swine Surveillance"/>
        </authorList>
    </citation>
    <scope>NUCLEOTIDE SEQUENCE [LARGE SCALE GENOMIC DNA]</scope>
    <source>
        <strain evidence="7 8">CECT 4357</strain>
    </source>
</reference>
<evidence type="ECO:0000256" key="3">
    <source>
        <dbReference type="ARBA" id="ARBA00023136"/>
    </source>
</evidence>
<dbReference type="Gene3D" id="2.40.160.10">
    <property type="entry name" value="Porin"/>
    <property type="match status" value="1"/>
</dbReference>
<evidence type="ECO:0000313" key="8">
    <source>
        <dbReference type="Proteomes" id="UP000051587"/>
    </source>
</evidence>
<feature type="signal peptide" evidence="5">
    <location>
        <begin position="1"/>
        <end position="22"/>
    </location>
</feature>
<comment type="subcellular location">
    <subcellularLocation>
        <location evidence="1">Membrane</location>
    </subcellularLocation>
</comment>
<evidence type="ECO:0000256" key="4">
    <source>
        <dbReference type="ARBA" id="ARBA00038306"/>
    </source>
</evidence>
<proteinExistence type="inferred from homology"/>
<dbReference type="Pfam" id="PF13505">
    <property type="entry name" value="OMP_b-brl"/>
    <property type="match status" value="1"/>
</dbReference>
<dbReference type="STRING" id="53501.SAMN04488043_107240"/>
<comment type="similarity">
    <text evidence="4">Belongs to the Omp25/RopB family.</text>
</comment>
<feature type="domain" description="Outer membrane protein beta-barrel" evidence="6">
    <location>
        <begin position="34"/>
        <end position="197"/>
    </location>
</feature>
<dbReference type="SUPFAM" id="SSF56925">
    <property type="entry name" value="OMPA-like"/>
    <property type="match status" value="1"/>
</dbReference>
<dbReference type="GO" id="GO:0016020">
    <property type="term" value="C:membrane"/>
    <property type="evidence" value="ECO:0007669"/>
    <property type="project" value="UniProtKB-SubCell"/>
</dbReference>
<keyword evidence="2 5" id="KW-0732">Signal</keyword>
<accession>A0A0P1F6I7</accession>
<dbReference type="InterPro" id="IPR011250">
    <property type="entry name" value="OMP/PagP_B-barrel"/>
</dbReference>
<keyword evidence="8" id="KW-1185">Reference proteome</keyword>
<dbReference type="AlphaFoldDB" id="A0A0P1F6I7"/>
<dbReference type="PANTHER" id="PTHR34001">
    <property type="entry name" value="BLL7405 PROTEIN"/>
    <property type="match status" value="1"/>
</dbReference>
<dbReference type="InterPro" id="IPR051692">
    <property type="entry name" value="OMP-like"/>
</dbReference>
<evidence type="ECO:0000256" key="2">
    <source>
        <dbReference type="ARBA" id="ARBA00022729"/>
    </source>
</evidence>
<name>A0A0P1F6I7_THAGE</name>
<sequence>MTFKTLSFATLGAALIAAPALAGSPVEPMAEPVIAAPAPVVSTGGDWTGAYGGLSLGYADVSTTGTSTLSGDDVIGGLSLGYDYDFGQFVLGAGLDYDVSNTDLSGTDTLESIGRLKLRAGYDLGRGLIYATGGVAQASLASMGEDTGYFAGIGYEHMLTDNISVGGEVLYHAFDNFNGSGTDVEATTASAKVNFRF</sequence>
<evidence type="ECO:0000256" key="1">
    <source>
        <dbReference type="ARBA" id="ARBA00004370"/>
    </source>
</evidence>